<keyword evidence="3" id="KW-1185">Reference proteome</keyword>
<evidence type="ECO:0000313" key="2">
    <source>
        <dbReference type="EMBL" id="CAH2068877.1"/>
    </source>
</evidence>
<feature type="non-terminal residue" evidence="2">
    <location>
        <position position="160"/>
    </location>
</feature>
<proteinExistence type="predicted"/>
<name>A0ABN8J0N7_9NEOP</name>
<evidence type="ECO:0000313" key="3">
    <source>
        <dbReference type="Proteomes" id="UP000837857"/>
    </source>
</evidence>
<dbReference type="EMBL" id="OW152817">
    <property type="protein sequence ID" value="CAH2068877.1"/>
    <property type="molecule type" value="Genomic_DNA"/>
</dbReference>
<protein>
    <submittedName>
        <fullName evidence="2">Uncharacterized protein</fullName>
    </submittedName>
</protein>
<feature type="region of interest" description="Disordered" evidence="1">
    <location>
        <begin position="88"/>
        <end position="109"/>
    </location>
</feature>
<organism evidence="2 3">
    <name type="scientific">Iphiclides podalirius</name>
    <name type="common">scarce swallowtail</name>
    <dbReference type="NCBI Taxonomy" id="110791"/>
    <lineage>
        <taxon>Eukaryota</taxon>
        <taxon>Metazoa</taxon>
        <taxon>Ecdysozoa</taxon>
        <taxon>Arthropoda</taxon>
        <taxon>Hexapoda</taxon>
        <taxon>Insecta</taxon>
        <taxon>Pterygota</taxon>
        <taxon>Neoptera</taxon>
        <taxon>Endopterygota</taxon>
        <taxon>Lepidoptera</taxon>
        <taxon>Glossata</taxon>
        <taxon>Ditrysia</taxon>
        <taxon>Papilionoidea</taxon>
        <taxon>Papilionidae</taxon>
        <taxon>Papilioninae</taxon>
        <taxon>Iphiclides</taxon>
    </lineage>
</organism>
<accession>A0ABN8J0N7</accession>
<evidence type="ECO:0000256" key="1">
    <source>
        <dbReference type="SAM" id="MobiDB-lite"/>
    </source>
</evidence>
<reference evidence="2" key="1">
    <citation type="submission" date="2022-03" db="EMBL/GenBank/DDBJ databases">
        <authorList>
            <person name="Martin H S."/>
        </authorList>
    </citation>
    <scope>NUCLEOTIDE SEQUENCE</scope>
</reference>
<gene>
    <name evidence="2" type="ORF">IPOD504_LOCUS14591</name>
</gene>
<sequence length="160" mass="17487">MEVATTHIEKKSITAFRRLQVLLQTNSVFRVVVIITKENFKHMYATPRGGVFPDTFTDSLQSRPIRQHVVYKGAIKGGRHASFSAANRDAFSRRGRSARGPGSVRRGGGCGACSASTREVSMLAPPPIIQLYKSRAPGSRSIAASIARGQRMRRVSECIA</sequence>
<dbReference type="Proteomes" id="UP000837857">
    <property type="component" value="Chromosome 5"/>
</dbReference>